<reference evidence="7" key="1">
    <citation type="submission" date="2011-03" db="EMBL/GenBank/DDBJ databases">
        <title>Version 3 of the genome sequence of Otolemur garnettii (Bushbaby).</title>
        <authorList>
            <consortium name="The Broad Institute Genome Sequencing Platform"/>
            <person name="Di Palma F."/>
            <person name="Johnson J."/>
            <person name="Lander E.S."/>
            <person name="Lindblad-Toh K."/>
            <person name="Jaffe D.B."/>
            <person name="Gnerre S."/>
            <person name="MacCallum I."/>
            <person name="Przybylski D."/>
            <person name="Ribeiro F.J."/>
            <person name="Burton J.N."/>
            <person name="Walker B.J."/>
            <person name="Sharpe T."/>
            <person name="Hall G."/>
        </authorList>
    </citation>
    <scope>NUCLEOTIDE SEQUENCE [LARGE SCALE GENOMIC DNA]</scope>
</reference>
<dbReference type="GO" id="GO:0005886">
    <property type="term" value="C:plasma membrane"/>
    <property type="evidence" value="ECO:0007669"/>
    <property type="project" value="TreeGrafter"/>
</dbReference>
<feature type="domain" description="Disintegrin" evidence="4">
    <location>
        <begin position="191"/>
        <end position="280"/>
    </location>
</feature>
<dbReference type="EMBL" id="AAQR03188393">
    <property type="status" value="NOT_ANNOTATED_CDS"/>
    <property type="molecule type" value="Genomic_DNA"/>
</dbReference>
<dbReference type="Pfam" id="PF00200">
    <property type="entry name" value="Disintegrin"/>
    <property type="match status" value="1"/>
</dbReference>
<dbReference type="GeneTree" id="ENSGT00940000162784"/>
<dbReference type="AlphaFoldDB" id="H0XY83"/>
<keyword evidence="2 3" id="KW-1015">Disulfide bond</keyword>
<dbReference type="Proteomes" id="UP000005225">
    <property type="component" value="Unassembled WGS sequence"/>
</dbReference>
<dbReference type="InterPro" id="IPR001590">
    <property type="entry name" value="Peptidase_M12B"/>
</dbReference>
<dbReference type="InterPro" id="IPR024079">
    <property type="entry name" value="MetalloPept_cat_dom_sf"/>
</dbReference>
<dbReference type="STRING" id="30611.ENSOGAP00000021076"/>
<protein>
    <submittedName>
        <fullName evidence="6">Uncharacterized protein</fullName>
    </submittedName>
</protein>
<comment type="subcellular location">
    <subcellularLocation>
        <location evidence="1">Membrane</location>
        <topology evidence="1">Single-pass membrane protein</topology>
    </subcellularLocation>
</comment>
<dbReference type="GO" id="GO:0007339">
    <property type="term" value="P:binding of sperm to zona pellucida"/>
    <property type="evidence" value="ECO:0007669"/>
    <property type="project" value="TreeGrafter"/>
</dbReference>
<dbReference type="eggNOG" id="KOG3607">
    <property type="taxonomic scope" value="Eukaryota"/>
</dbReference>
<dbReference type="InterPro" id="IPR001762">
    <property type="entry name" value="Disintegrin_dom"/>
</dbReference>
<comment type="caution">
    <text evidence="3">Lacks conserved residue(s) required for the propagation of feature annotation.</text>
</comment>
<dbReference type="Gene3D" id="3.40.390.10">
    <property type="entry name" value="Collagenase (Catalytic Domain)"/>
    <property type="match status" value="1"/>
</dbReference>
<dbReference type="SUPFAM" id="SSF55486">
    <property type="entry name" value="Metalloproteases ('zincins'), catalytic domain"/>
    <property type="match status" value="1"/>
</dbReference>
<evidence type="ECO:0000259" key="5">
    <source>
        <dbReference type="PROSITE" id="PS50215"/>
    </source>
</evidence>
<dbReference type="OMA" id="ENDECCN"/>
<reference evidence="6" key="3">
    <citation type="submission" date="2025-09" db="UniProtKB">
        <authorList>
            <consortium name="Ensembl"/>
        </authorList>
    </citation>
    <scope>IDENTIFICATION</scope>
</reference>
<name>H0XY83_OTOGA</name>
<evidence type="ECO:0000313" key="7">
    <source>
        <dbReference type="Proteomes" id="UP000005225"/>
    </source>
</evidence>
<evidence type="ECO:0000256" key="2">
    <source>
        <dbReference type="ARBA" id="ARBA00023157"/>
    </source>
</evidence>
<dbReference type="CDD" id="cd04269">
    <property type="entry name" value="ZnMc_adamalysin_II_like"/>
    <property type="match status" value="1"/>
</dbReference>
<dbReference type="PANTHER" id="PTHR11905:SF28">
    <property type="entry name" value="DISINTEGRIN AND METALLOPROTEINASE DOMAIN-CONTAINING PROTEIN 5"/>
    <property type="match status" value="1"/>
</dbReference>
<dbReference type="SMART" id="SM00050">
    <property type="entry name" value="DISIN"/>
    <property type="match status" value="1"/>
</dbReference>
<proteinExistence type="predicted"/>
<dbReference type="InterPro" id="IPR018358">
    <property type="entry name" value="Disintegrin_CS"/>
</dbReference>
<feature type="disulfide bond" evidence="3">
    <location>
        <begin position="136"/>
        <end position="141"/>
    </location>
</feature>
<evidence type="ECO:0000259" key="4">
    <source>
        <dbReference type="PROSITE" id="PS50214"/>
    </source>
</evidence>
<dbReference type="Ensembl" id="ENSOGAT00000028970.1">
    <property type="protein sequence ID" value="ENSOGAP00000021076.1"/>
    <property type="gene ID" value="ENSOGAG00000028744.1"/>
</dbReference>
<dbReference type="Gene3D" id="4.10.70.10">
    <property type="entry name" value="Disintegrin domain"/>
    <property type="match status" value="1"/>
</dbReference>
<dbReference type="PANTHER" id="PTHR11905">
    <property type="entry name" value="ADAM A DISINTEGRIN AND METALLOPROTEASE DOMAIN"/>
    <property type="match status" value="1"/>
</dbReference>
<dbReference type="Pfam" id="PF01421">
    <property type="entry name" value="Reprolysin"/>
    <property type="match status" value="1"/>
</dbReference>
<dbReference type="InterPro" id="IPR034027">
    <property type="entry name" value="Reprolysin_adamalysin"/>
</dbReference>
<sequence length="317" mass="35212">SDIKAVTQKVIQIIGLVNTMLTQLKLTVVISSIEIWSHKNKFSTLGDFDNILYQLLEWNYKDLNMKQYNIAYLFAFREHPTFIGSTYPREICNKKYAVGVALYIDGLSLESYAVIIVQLLGLNLGLTYDNTDICYCSGDVCTMTPKAVYSRGIKDFSTCSLDDFKYFVSRNGLSCLQNNPFAKPVYREEQKAACGNGVLETNEECDCGTKQNCTHKLCCDASECKLKGSAICGSGKCCTEECKLKPVNTVCRQSVDEQCDFTDYCNGSHPLCVPDTYVRDGETCDSGESFCYGGVCRSFDKQCETLIGKGLLVRGAS</sequence>
<dbReference type="GO" id="GO:0006508">
    <property type="term" value="P:proteolysis"/>
    <property type="evidence" value="ECO:0007669"/>
    <property type="project" value="InterPro"/>
</dbReference>
<dbReference type="InterPro" id="IPR036436">
    <property type="entry name" value="Disintegrin_dom_sf"/>
</dbReference>
<dbReference type="GO" id="GO:0004222">
    <property type="term" value="F:metalloendopeptidase activity"/>
    <property type="evidence" value="ECO:0007669"/>
    <property type="project" value="InterPro"/>
</dbReference>
<evidence type="ECO:0000256" key="3">
    <source>
        <dbReference type="PROSITE-ProRule" id="PRU00276"/>
    </source>
</evidence>
<accession>H0XY83</accession>
<dbReference type="FunFam" id="4.10.70.10:FF:000001">
    <property type="entry name" value="Disintegrin and metalloproteinase domain-containing protein 22"/>
    <property type="match status" value="1"/>
</dbReference>
<dbReference type="PROSITE" id="PS50215">
    <property type="entry name" value="ADAM_MEPRO"/>
    <property type="match status" value="1"/>
</dbReference>
<dbReference type="HOGENOM" id="CLU_076257_0_0_1"/>
<dbReference type="InParanoid" id="H0XY83"/>
<keyword evidence="7" id="KW-1185">Reference proteome</keyword>
<dbReference type="PROSITE" id="PS00427">
    <property type="entry name" value="DISINTEGRIN_1"/>
    <property type="match status" value="1"/>
</dbReference>
<dbReference type="GO" id="GO:0007155">
    <property type="term" value="P:cell adhesion"/>
    <property type="evidence" value="ECO:0007669"/>
    <property type="project" value="TreeGrafter"/>
</dbReference>
<reference evidence="6" key="2">
    <citation type="submission" date="2025-08" db="UniProtKB">
        <authorList>
            <consortium name="Ensembl"/>
        </authorList>
    </citation>
    <scope>IDENTIFICATION</scope>
</reference>
<evidence type="ECO:0000256" key="1">
    <source>
        <dbReference type="ARBA" id="ARBA00004167"/>
    </source>
</evidence>
<dbReference type="EMBL" id="AAQR03188394">
    <property type="status" value="NOT_ANNOTATED_CDS"/>
    <property type="molecule type" value="Genomic_DNA"/>
</dbReference>
<organism evidence="6 7">
    <name type="scientific">Otolemur garnettii</name>
    <name type="common">Small-eared galago</name>
    <name type="synonym">Garnett's greater bushbaby</name>
    <dbReference type="NCBI Taxonomy" id="30611"/>
    <lineage>
        <taxon>Eukaryota</taxon>
        <taxon>Metazoa</taxon>
        <taxon>Chordata</taxon>
        <taxon>Craniata</taxon>
        <taxon>Vertebrata</taxon>
        <taxon>Euteleostomi</taxon>
        <taxon>Mammalia</taxon>
        <taxon>Eutheria</taxon>
        <taxon>Euarchontoglires</taxon>
        <taxon>Primates</taxon>
        <taxon>Strepsirrhini</taxon>
        <taxon>Lorisiformes</taxon>
        <taxon>Galagidae</taxon>
        <taxon>Otolemur</taxon>
    </lineage>
</organism>
<dbReference type="PROSITE" id="PS50214">
    <property type="entry name" value="DISINTEGRIN_2"/>
    <property type="match status" value="1"/>
</dbReference>
<dbReference type="GO" id="GO:0008584">
    <property type="term" value="P:male gonad development"/>
    <property type="evidence" value="ECO:0007669"/>
    <property type="project" value="TreeGrafter"/>
</dbReference>
<feature type="domain" description="Peptidase M12B" evidence="5">
    <location>
        <begin position="1"/>
        <end position="180"/>
    </location>
</feature>
<evidence type="ECO:0000313" key="6">
    <source>
        <dbReference type="Ensembl" id="ENSOGAP00000021076.1"/>
    </source>
</evidence>
<dbReference type="SUPFAM" id="SSF57552">
    <property type="entry name" value="Blood coagulation inhibitor (disintegrin)"/>
    <property type="match status" value="1"/>
</dbReference>